<dbReference type="InterPro" id="IPR012869">
    <property type="entry name" value="RHH_5"/>
</dbReference>
<dbReference type="Pfam" id="PF07878">
    <property type="entry name" value="RHH_5"/>
    <property type="match status" value="1"/>
</dbReference>
<proteinExistence type="predicted"/>
<sequence>MTRPGNTAQLNVTVPKDLIVELKQEAQKENRSLSNFVASLLIEAMKNRKQS</sequence>
<name>A0A6H1ZFM2_9ZZZZ</name>
<dbReference type="InterPro" id="IPR013321">
    <property type="entry name" value="Arc_rbn_hlx_hlx"/>
</dbReference>
<protein>
    <submittedName>
        <fullName evidence="2">Putative ribbon-helix-helix protein repressor</fullName>
    </submittedName>
</protein>
<dbReference type="InterPro" id="IPR010985">
    <property type="entry name" value="Ribbon_hlx_hlx"/>
</dbReference>
<feature type="domain" description="CopG-like ribbon-helix-helix" evidence="1">
    <location>
        <begin position="11"/>
        <end position="49"/>
    </location>
</feature>
<dbReference type="SUPFAM" id="SSF47598">
    <property type="entry name" value="Ribbon-helix-helix"/>
    <property type="match status" value="1"/>
</dbReference>
<evidence type="ECO:0000259" key="1">
    <source>
        <dbReference type="Pfam" id="PF07878"/>
    </source>
</evidence>
<dbReference type="AlphaFoldDB" id="A0A6H1ZFM2"/>
<dbReference type="EMBL" id="MT144595">
    <property type="protein sequence ID" value="QJH94104.1"/>
    <property type="molecule type" value="Genomic_DNA"/>
</dbReference>
<evidence type="ECO:0000313" key="3">
    <source>
        <dbReference type="EMBL" id="QJH94104.1"/>
    </source>
</evidence>
<reference evidence="2" key="1">
    <citation type="submission" date="2020-03" db="EMBL/GenBank/DDBJ databases">
        <title>The deep terrestrial virosphere.</title>
        <authorList>
            <person name="Holmfeldt K."/>
            <person name="Nilsson E."/>
            <person name="Simone D."/>
            <person name="Lopez-Fernandez M."/>
            <person name="Wu X."/>
            <person name="de Brujin I."/>
            <person name="Lundin D."/>
            <person name="Andersson A."/>
            <person name="Bertilsson S."/>
            <person name="Dopson M."/>
        </authorList>
    </citation>
    <scope>NUCLEOTIDE SEQUENCE</scope>
    <source>
        <strain evidence="2">TM448A00289</strain>
        <strain evidence="3">TM448B00173</strain>
    </source>
</reference>
<organism evidence="2">
    <name type="scientific">viral metagenome</name>
    <dbReference type="NCBI Taxonomy" id="1070528"/>
    <lineage>
        <taxon>unclassified sequences</taxon>
        <taxon>metagenomes</taxon>
        <taxon>organismal metagenomes</taxon>
    </lineage>
</organism>
<accession>A0A6H1ZFM2</accession>
<dbReference type="EMBL" id="MT144000">
    <property type="protein sequence ID" value="QJA45990.1"/>
    <property type="molecule type" value="Genomic_DNA"/>
</dbReference>
<dbReference type="GO" id="GO:0006355">
    <property type="term" value="P:regulation of DNA-templated transcription"/>
    <property type="evidence" value="ECO:0007669"/>
    <property type="project" value="InterPro"/>
</dbReference>
<dbReference type="Gene3D" id="1.10.1220.10">
    <property type="entry name" value="Met repressor-like"/>
    <property type="match status" value="1"/>
</dbReference>
<evidence type="ECO:0000313" key="2">
    <source>
        <dbReference type="EMBL" id="QJA45990.1"/>
    </source>
</evidence>
<gene>
    <name evidence="2" type="ORF">TM448A00289_0057</name>
    <name evidence="3" type="ORF">TM448B00173_0074</name>
</gene>